<gene>
    <name evidence="4" type="ORF">NP064_14185</name>
</gene>
<evidence type="ECO:0000313" key="5">
    <source>
        <dbReference type="Proteomes" id="UP001316189"/>
    </source>
</evidence>
<accession>A0ABY5KZ19</accession>
<dbReference type="InterPro" id="IPR016181">
    <property type="entry name" value="Acyl_CoA_acyltransferase"/>
</dbReference>
<keyword evidence="2" id="KW-0012">Acyltransferase</keyword>
<dbReference type="SUPFAM" id="SSF55729">
    <property type="entry name" value="Acyl-CoA N-acyltransferases (Nat)"/>
    <property type="match status" value="1"/>
</dbReference>
<proteinExistence type="predicted"/>
<keyword evidence="5" id="KW-1185">Reference proteome</keyword>
<evidence type="ECO:0000256" key="2">
    <source>
        <dbReference type="ARBA" id="ARBA00023315"/>
    </source>
</evidence>
<protein>
    <submittedName>
        <fullName evidence="4">GNAT family N-acetyltransferase</fullName>
    </submittedName>
</protein>
<dbReference type="CDD" id="cd04301">
    <property type="entry name" value="NAT_SF"/>
    <property type="match status" value="1"/>
</dbReference>
<dbReference type="Proteomes" id="UP001316189">
    <property type="component" value="Chromosome"/>
</dbReference>
<organism evidence="4 5">
    <name type="scientific">Cellulomonas chengniuliangii</name>
    <dbReference type="NCBI Taxonomy" id="2968084"/>
    <lineage>
        <taxon>Bacteria</taxon>
        <taxon>Bacillati</taxon>
        <taxon>Actinomycetota</taxon>
        <taxon>Actinomycetes</taxon>
        <taxon>Micrococcales</taxon>
        <taxon>Cellulomonadaceae</taxon>
        <taxon>Cellulomonas</taxon>
    </lineage>
</organism>
<reference evidence="4 5" key="1">
    <citation type="submission" date="2022-07" db="EMBL/GenBank/DDBJ databases">
        <title>Novel species in genus cellulomonas.</title>
        <authorList>
            <person name="Ye L."/>
        </authorList>
    </citation>
    <scope>NUCLEOTIDE SEQUENCE [LARGE SCALE GENOMIC DNA]</scope>
    <source>
        <strain evidence="5">zg-Y338</strain>
    </source>
</reference>
<feature type="domain" description="N-acetyltransferase" evidence="3">
    <location>
        <begin position="3"/>
        <end position="185"/>
    </location>
</feature>
<evidence type="ECO:0000313" key="4">
    <source>
        <dbReference type="EMBL" id="UUI74913.1"/>
    </source>
</evidence>
<dbReference type="RefSeq" id="WP_227570215.1">
    <property type="nucleotide sequence ID" value="NZ_CP101988.1"/>
</dbReference>
<sequence>MPVAVRLAEPADADALAEVAALTFPLACPPESTPESQQAFIRTVLSADRFADYAGDPSRVLLVAQDAADAPGGPGEGPLLGYTMLVDGEPSDADVRAAITLRPTIELSKCYVLAGQHGRGVGPALMAASLDAARERGAVGVWLGVNQLNARAQAFYHRHGFERVGTKRFQVGDRLEDDFVLEREL</sequence>
<dbReference type="InterPro" id="IPR050832">
    <property type="entry name" value="Bact_Acetyltransf"/>
</dbReference>
<dbReference type="Gene3D" id="3.40.630.30">
    <property type="match status" value="1"/>
</dbReference>
<evidence type="ECO:0000256" key="1">
    <source>
        <dbReference type="ARBA" id="ARBA00022679"/>
    </source>
</evidence>
<dbReference type="Pfam" id="PF00583">
    <property type="entry name" value="Acetyltransf_1"/>
    <property type="match status" value="1"/>
</dbReference>
<dbReference type="InterPro" id="IPR000182">
    <property type="entry name" value="GNAT_dom"/>
</dbReference>
<evidence type="ECO:0000259" key="3">
    <source>
        <dbReference type="PROSITE" id="PS51186"/>
    </source>
</evidence>
<dbReference type="EMBL" id="CP101988">
    <property type="protein sequence ID" value="UUI74913.1"/>
    <property type="molecule type" value="Genomic_DNA"/>
</dbReference>
<keyword evidence="1" id="KW-0808">Transferase</keyword>
<name>A0ABY5KZ19_9CELL</name>
<dbReference type="PANTHER" id="PTHR43877">
    <property type="entry name" value="AMINOALKYLPHOSPHONATE N-ACETYLTRANSFERASE-RELATED-RELATED"/>
    <property type="match status" value="1"/>
</dbReference>
<dbReference type="PROSITE" id="PS51186">
    <property type="entry name" value="GNAT"/>
    <property type="match status" value="1"/>
</dbReference>